<proteinExistence type="predicted"/>
<dbReference type="Pfam" id="PF02338">
    <property type="entry name" value="OTU"/>
    <property type="match status" value="1"/>
</dbReference>
<name>A0A9X2X7K8_9HYPH</name>
<dbReference type="PROSITE" id="PS50802">
    <property type="entry name" value="OTU"/>
    <property type="match status" value="1"/>
</dbReference>
<evidence type="ECO:0000313" key="3">
    <source>
        <dbReference type="Proteomes" id="UP001149009"/>
    </source>
</evidence>
<sequence>MNSYKTSSFLQLAGKELTDFVVPVFTTETIASSVLKGGKTLARKALKGRLRPDGDTVAAFSRVAKGRGKVGQRVLMKVLQEARTTGFTVEDAVYLVGRHPNSRYVDAAKGFVYKGFVFRGDKRGPKEIFDQGFRLRTEIKDLNEVNGFRGGFGGAKDALDIDGRGISTSPFVMAEDGTGADVYGRARGYYTYLVDARELEGYDLYKNAALERFRSTYGYGTDEAVRQAVLSHPRPLEVNYGTDIPPEKIVGAFDKEGRYHPNPAYKAPELEGVPAAQSARAEARVATLERIADFLERPGQWNDEAGDFAPAAIARALNRQIEIRDYPFEGHRWYLEARGQTSERPISIVYSSRHYDAYIKGRRVAIPPDGDCLFRAVLAGIHETSEISDDAVRELRRLAAQDIRTHPEDYEAFLA</sequence>
<dbReference type="InterPro" id="IPR038765">
    <property type="entry name" value="Papain-like_cys_pep_sf"/>
</dbReference>
<dbReference type="Proteomes" id="UP001149009">
    <property type="component" value="Unassembled WGS sequence"/>
</dbReference>
<dbReference type="EMBL" id="JAODNV010000007">
    <property type="protein sequence ID" value="MCT8990118.1"/>
    <property type="molecule type" value="Genomic_DNA"/>
</dbReference>
<keyword evidence="3" id="KW-1185">Reference proteome</keyword>
<dbReference type="CDD" id="cd22744">
    <property type="entry name" value="OTU"/>
    <property type="match status" value="1"/>
</dbReference>
<dbReference type="InterPro" id="IPR003323">
    <property type="entry name" value="OTU_dom"/>
</dbReference>
<feature type="domain" description="OTU" evidence="1">
    <location>
        <begin position="361"/>
        <end position="415"/>
    </location>
</feature>
<gene>
    <name evidence="2" type="ORF">NYR54_07400</name>
</gene>
<organism evidence="2 3">
    <name type="scientific">Chelativorans petroleitrophicus</name>
    <dbReference type="NCBI Taxonomy" id="2975484"/>
    <lineage>
        <taxon>Bacteria</taxon>
        <taxon>Pseudomonadati</taxon>
        <taxon>Pseudomonadota</taxon>
        <taxon>Alphaproteobacteria</taxon>
        <taxon>Hyphomicrobiales</taxon>
        <taxon>Phyllobacteriaceae</taxon>
        <taxon>Chelativorans</taxon>
    </lineage>
</organism>
<evidence type="ECO:0000313" key="2">
    <source>
        <dbReference type="EMBL" id="MCT8990118.1"/>
    </source>
</evidence>
<dbReference type="RefSeq" id="WP_261514960.1">
    <property type="nucleotide sequence ID" value="NZ_JAODNV010000007.1"/>
</dbReference>
<dbReference type="SUPFAM" id="SSF56399">
    <property type="entry name" value="ADP-ribosylation"/>
    <property type="match status" value="1"/>
</dbReference>
<reference evidence="2" key="1">
    <citation type="submission" date="2022-08" db="EMBL/GenBank/DDBJ databases">
        <title>Chelativorans sichuanense sp. nov., a paraffin oil-degrading bacterium isolated from a mixture of oil-based drill cuttings and paddy soil.</title>
        <authorList>
            <person name="Yu J."/>
            <person name="Liu H."/>
            <person name="Chen Q."/>
        </authorList>
    </citation>
    <scope>NUCLEOTIDE SEQUENCE</scope>
    <source>
        <strain evidence="2">SCAU 2101</strain>
    </source>
</reference>
<dbReference type="Gene3D" id="3.90.210.10">
    <property type="entry name" value="Heat-Labile Enterotoxin, subunit A"/>
    <property type="match status" value="1"/>
</dbReference>
<dbReference type="Gene3D" id="3.90.70.80">
    <property type="match status" value="1"/>
</dbReference>
<dbReference type="SUPFAM" id="SSF54001">
    <property type="entry name" value="Cysteine proteinases"/>
    <property type="match status" value="1"/>
</dbReference>
<comment type="caution">
    <text evidence="2">The sequence shown here is derived from an EMBL/GenBank/DDBJ whole genome shotgun (WGS) entry which is preliminary data.</text>
</comment>
<dbReference type="AlphaFoldDB" id="A0A9X2X7K8"/>
<evidence type="ECO:0000259" key="1">
    <source>
        <dbReference type="PROSITE" id="PS50802"/>
    </source>
</evidence>
<accession>A0A9X2X7K8</accession>
<protein>
    <submittedName>
        <fullName evidence="2">OTU family ubiquitin thioesterase</fullName>
    </submittedName>
</protein>